<dbReference type="Proteomes" id="UP000199215">
    <property type="component" value="Unassembled WGS sequence"/>
</dbReference>
<feature type="transmembrane region" description="Helical" evidence="11">
    <location>
        <begin position="172"/>
        <end position="192"/>
    </location>
</feature>
<evidence type="ECO:0000256" key="5">
    <source>
        <dbReference type="ARBA" id="ARBA00022801"/>
    </source>
</evidence>
<dbReference type="PANTHER" id="PTHR43221:SF2">
    <property type="entry name" value="PROTEASE HTPX HOMOLOG"/>
    <property type="match status" value="1"/>
</dbReference>
<evidence type="ECO:0000256" key="1">
    <source>
        <dbReference type="ARBA" id="ARBA00022475"/>
    </source>
</evidence>
<evidence type="ECO:0000313" key="13">
    <source>
        <dbReference type="EMBL" id="SEH67185.1"/>
    </source>
</evidence>
<dbReference type="STRING" id="1267564.SAMN05192561_12723"/>
<evidence type="ECO:0000256" key="8">
    <source>
        <dbReference type="ARBA" id="ARBA00023049"/>
    </source>
</evidence>
<dbReference type="GO" id="GO:0006508">
    <property type="term" value="P:proteolysis"/>
    <property type="evidence" value="ECO:0007669"/>
    <property type="project" value="UniProtKB-KW"/>
</dbReference>
<reference evidence="13 14" key="1">
    <citation type="submission" date="2016-10" db="EMBL/GenBank/DDBJ databases">
        <authorList>
            <person name="de Groot N.N."/>
        </authorList>
    </citation>
    <scope>NUCLEOTIDE SEQUENCE [LARGE SCALE GENOMIC DNA]</scope>
    <source>
        <strain evidence="13 14">IBRC-M10418</strain>
    </source>
</reference>
<dbReference type="Gene3D" id="3.30.2010.10">
    <property type="entry name" value="Metalloproteases ('zincins'), catalytic domain"/>
    <property type="match status" value="1"/>
</dbReference>
<dbReference type="AlphaFoldDB" id="A0A1H6K5X9"/>
<proteinExistence type="inferred from homology"/>
<name>A0A1H6K5X9_9EURY</name>
<evidence type="ECO:0000256" key="11">
    <source>
        <dbReference type="SAM" id="Phobius"/>
    </source>
</evidence>
<feature type="transmembrane region" description="Helical" evidence="11">
    <location>
        <begin position="212"/>
        <end position="235"/>
    </location>
</feature>
<keyword evidence="2 10" id="KW-0645">Protease</keyword>
<evidence type="ECO:0000313" key="14">
    <source>
        <dbReference type="Proteomes" id="UP000199215"/>
    </source>
</evidence>
<evidence type="ECO:0000259" key="12">
    <source>
        <dbReference type="Pfam" id="PF01435"/>
    </source>
</evidence>
<feature type="transmembrane region" description="Helical" evidence="11">
    <location>
        <begin position="57"/>
        <end position="75"/>
    </location>
</feature>
<feature type="domain" description="Peptidase M48" evidence="12">
    <location>
        <begin position="99"/>
        <end position="323"/>
    </location>
</feature>
<keyword evidence="7 11" id="KW-1133">Transmembrane helix</keyword>
<dbReference type="GO" id="GO:0004222">
    <property type="term" value="F:metalloendopeptidase activity"/>
    <property type="evidence" value="ECO:0007669"/>
    <property type="project" value="InterPro"/>
</dbReference>
<keyword evidence="9 11" id="KW-0472">Membrane</keyword>
<evidence type="ECO:0000256" key="7">
    <source>
        <dbReference type="ARBA" id="ARBA00022989"/>
    </source>
</evidence>
<keyword evidence="4" id="KW-0479">Metal-binding</keyword>
<dbReference type="PANTHER" id="PTHR43221">
    <property type="entry name" value="PROTEASE HTPX"/>
    <property type="match status" value="1"/>
</dbReference>
<evidence type="ECO:0000256" key="9">
    <source>
        <dbReference type="ARBA" id="ARBA00023136"/>
    </source>
</evidence>
<organism evidence="13 14">
    <name type="scientific">Halopenitus malekzadehii</name>
    <dbReference type="NCBI Taxonomy" id="1267564"/>
    <lineage>
        <taxon>Archaea</taxon>
        <taxon>Methanobacteriati</taxon>
        <taxon>Methanobacteriota</taxon>
        <taxon>Stenosarchaea group</taxon>
        <taxon>Halobacteria</taxon>
        <taxon>Halobacteriales</taxon>
        <taxon>Haloferacaceae</taxon>
        <taxon>Halopenitus</taxon>
    </lineage>
</organism>
<dbReference type="InterPro" id="IPR050083">
    <property type="entry name" value="HtpX_protease"/>
</dbReference>
<keyword evidence="5 10" id="KW-0378">Hydrolase</keyword>
<evidence type="ECO:0000256" key="4">
    <source>
        <dbReference type="ARBA" id="ARBA00022723"/>
    </source>
</evidence>
<keyword evidence="3 11" id="KW-0812">Transmembrane</keyword>
<comment type="similarity">
    <text evidence="10">Belongs to the peptidase M48 family.</text>
</comment>
<dbReference type="Pfam" id="PF01435">
    <property type="entry name" value="Peptidase_M48"/>
    <property type="match status" value="1"/>
</dbReference>
<evidence type="ECO:0000256" key="3">
    <source>
        <dbReference type="ARBA" id="ARBA00022692"/>
    </source>
</evidence>
<gene>
    <name evidence="13" type="ORF">SAMN05192561_12723</name>
</gene>
<keyword evidence="13" id="KW-0346">Stress response</keyword>
<keyword evidence="1" id="KW-1003">Cell membrane</keyword>
<dbReference type="InterPro" id="IPR001915">
    <property type="entry name" value="Peptidase_M48"/>
</dbReference>
<keyword evidence="14" id="KW-1185">Reference proteome</keyword>
<dbReference type="GO" id="GO:0046872">
    <property type="term" value="F:metal ion binding"/>
    <property type="evidence" value="ECO:0007669"/>
    <property type="project" value="UniProtKB-KW"/>
</dbReference>
<comment type="cofactor">
    <cofactor evidence="10">
        <name>Zn(2+)</name>
        <dbReference type="ChEBI" id="CHEBI:29105"/>
    </cofactor>
    <text evidence="10">Binds 1 zinc ion per subunit.</text>
</comment>
<evidence type="ECO:0000256" key="6">
    <source>
        <dbReference type="ARBA" id="ARBA00022833"/>
    </source>
</evidence>
<keyword evidence="6 10" id="KW-0862">Zinc</keyword>
<keyword evidence="8 10" id="KW-0482">Metalloprotease</keyword>
<dbReference type="EMBL" id="FNWU01000027">
    <property type="protein sequence ID" value="SEH67185.1"/>
    <property type="molecule type" value="Genomic_DNA"/>
</dbReference>
<accession>A0A1H6K5X9</accession>
<protein>
    <submittedName>
        <fullName evidence="13">Heat shock protein HtpX</fullName>
    </submittedName>
</protein>
<evidence type="ECO:0000256" key="2">
    <source>
        <dbReference type="ARBA" id="ARBA00022670"/>
    </source>
</evidence>
<evidence type="ECO:0000256" key="10">
    <source>
        <dbReference type="RuleBase" id="RU003983"/>
    </source>
</evidence>
<sequence length="331" mass="34720">MMEWSPNRRLQLRMVVSLLGLVLLVFAASVASGVAVALSIGFITLFTPMPLEFGTPVANGLVGVATVAVLAAVVWGERDAPSYVIDATGARPATADEYPTLQATVRSVSHQADAPIPAIYVAPIEQPLSLTTGFSPQDARLLVSDGLVDLLDDAELEAVVAHEVAHTKNRDAAVMTAVALPIAAAGRVGTLLAGPTAGVEHGSVSRADYADALLTVGLVVALPIGICTFLLYVSLSRAREFAADRGAVAITGKPAALATALRTIENAVDERSATTVPRAEIGAFTIVALDVKSDGAFATLHQRLDQIVATHPDMKIRITRLQELMDAQERY</sequence>